<sequence length="215" mass="24930">MDELKEYRNRRKAIAEVDKYINTHTDRSLILLIKEKKTVRESLKLLKDLLSPTQADKYLDVLNTYNFAKHFNPKRMNLDIWSQNYLTAYAQAVQVDLPEVSGFRAQKDLLRVIKAADQSWAGNLGRDIFRAENNWKPGQIVPAELDVQSILSEFLQYYRNTKVSTISNVNNGAFAATLGGEEQPNRYRQNRKPKKPFKPCLCGDMHFWGQCPYID</sequence>
<dbReference type="Proteomes" id="UP000799440">
    <property type="component" value="Unassembled WGS sequence"/>
</dbReference>
<accession>A0A6A6UVW7</accession>
<dbReference type="AlphaFoldDB" id="A0A6A6UVW7"/>
<dbReference type="OrthoDB" id="4364842at2759"/>
<feature type="non-terminal residue" evidence="1">
    <location>
        <position position="215"/>
    </location>
</feature>
<proteinExistence type="predicted"/>
<keyword evidence="2" id="KW-1185">Reference proteome</keyword>
<name>A0A6A6UVW7_9PLEO</name>
<evidence type="ECO:0000313" key="1">
    <source>
        <dbReference type="EMBL" id="KAF2741626.1"/>
    </source>
</evidence>
<organism evidence="1 2">
    <name type="scientific">Sporormia fimetaria CBS 119925</name>
    <dbReference type="NCBI Taxonomy" id="1340428"/>
    <lineage>
        <taxon>Eukaryota</taxon>
        <taxon>Fungi</taxon>
        <taxon>Dikarya</taxon>
        <taxon>Ascomycota</taxon>
        <taxon>Pezizomycotina</taxon>
        <taxon>Dothideomycetes</taxon>
        <taxon>Pleosporomycetidae</taxon>
        <taxon>Pleosporales</taxon>
        <taxon>Sporormiaceae</taxon>
        <taxon>Sporormia</taxon>
    </lineage>
</organism>
<dbReference type="EMBL" id="MU006652">
    <property type="protein sequence ID" value="KAF2741626.1"/>
    <property type="molecule type" value="Genomic_DNA"/>
</dbReference>
<evidence type="ECO:0000313" key="2">
    <source>
        <dbReference type="Proteomes" id="UP000799440"/>
    </source>
</evidence>
<protein>
    <submittedName>
        <fullName evidence="1">Uncharacterized protein</fullName>
    </submittedName>
</protein>
<gene>
    <name evidence="1" type="ORF">M011DRAFT_414179</name>
</gene>
<reference evidence="1" key="1">
    <citation type="journal article" date="2020" name="Stud. Mycol.">
        <title>101 Dothideomycetes genomes: a test case for predicting lifestyles and emergence of pathogens.</title>
        <authorList>
            <person name="Haridas S."/>
            <person name="Albert R."/>
            <person name="Binder M."/>
            <person name="Bloem J."/>
            <person name="Labutti K."/>
            <person name="Salamov A."/>
            <person name="Andreopoulos B."/>
            <person name="Baker S."/>
            <person name="Barry K."/>
            <person name="Bills G."/>
            <person name="Bluhm B."/>
            <person name="Cannon C."/>
            <person name="Castanera R."/>
            <person name="Culley D."/>
            <person name="Daum C."/>
            <person name="Ezra D."/>
            <person name="Gonzalez J."/>
            <person name="Henrissat B."/>
            <person name="Kuo A."/>
            <person name="Liang C."/>
            <person name="Lipzen A."/>
            <person name="Lutzoni F."/>
            <person name="Magnuson J."/>
            <person name="Mondo S."/>
            <person name="Nolan M."/>
            <person name="Ohm R."/>
            <person name="Pangilinan J."/>
            <person name="Park H.-J."/>
            <person name="Ramirez L."/>
            <person name="Alfaro M."/>
            <person name="Sun H."/>
            <person name="Tritt A."/>
            <person name="Yoshinaga Y."/>
            <person name="Zwiers L.-H."/>
            <person name="Turgeon B."/>
            <person name="Goodwin S."/>
            <person name="Spatafora J."/>
            <person name="Crous P."/>
            <person name="Grigoriev I."/>
        </authorList>
    </citation>
    <scope>NUCLEOTIDE SEQUENCE</scope>
    <source>
        <strain evidence="1">CBS 119925</strain>
    </source>
</reference>